<dbReference type="Proteomes" id="UP000034410">
    <property type="component" value="Chromosome"/>
</dbReference>
<reference evidence="6 7" key="1">
    <citation type="journal article" date="2015" name="Genome Announc.">
        <title>Complete Genome Sequence of Sedimenticola thiotaurini Strain SIP-G1, a Polyphosphate- and Polyhydroxyalkanoate-Accumulating Sulfur-Oxidizing Gammaproteobacterium Isolated from Salt Marsh Sediments.</title>
        <authorList>
            <person name="Flood B.E."/>
            <person name="Jones D.S."/>
            <person name="Bailey J.V."/>
        </authorList>
    </citation>
    <scope>NUCLEOTIDE SEQUENCE [LARGE SCALE GENOMIC DNA]</scope>
    <source>
        <strain evidence="6 7">SIP-G1</strain>
    </source>
</reference>
<keyword evidence="2" id="KW-0285">Flavoprotein</keyword>
<evidence type="ECO:0000256" key="2">
    <source>
        <dbReference type="ARBA" id="ARBA00022630"/>
    </source>
</evidence>
<keyword evidence="7" id="KW-1185">Reference proteome</keyword>
<proteinExistence type="predicted"/>
<evidence type="ECO:0000259" key="5">
    <source>
        <dbReference type="Pfam" id="PF22780"/>
    </source>
</evidence>
<feature type="domain" description="RsdA/BaiN/AoA(So)-like Rossmann fold-like" evidence="4">
    <location>
        <begin position="1"/>
        <end position="376"/>
    </location>
</feature>
<gene>
    <name evidence="6" type="ORF">AAY24_15505</name>
</gene>
<comment type="cofactor">
    <cofactor evidence="1">
        <name>FAD</name>
        <dbReference type="ChEBI" id="CHEBI:57692"/>
    </cofactor>
</comment>
<evidence type="ECO:0000256" key="3">
    <source>
        <dbReference type="ARBA" id="ARBA00022827"/>
    </source>
</evidence>
<dbReference type="PANTHER" id="PTHR42887:SF2">
    <property type="entry name" value="OS12G0638800 PROTEIN"/>
    <property type="match status" value="1"/>
</dbReference>
<dbReference type="Gene3D" id="1.10.8.260">
    <property type="entry name" value="HI0933 insert domain-like"/>
    <property type="match status" value="1"/>
</dbReference>
<dbReference type="RefSeq" id="WP_046861368.1">
    <property type="nucleotide sequence ID" value="NZ_CP011412.1"/>
</dbReference>
<protein>
    <submittedName>
        <fullName evidence="6">Membrane protein</fullName>
    </submittedName>
</protein>
<dbReference type="InterPro" id="IPR004792">
    <property type="entry name" value="BaiN-like"/>
</dbReference>
<sequence>MCAATAAQRGRDVLLLDNSRKVGKKILMSGGGRCNFTNLYVGPDNYVCHNPHFCKSALSRYTQWDFIALVERYGIAYHERDHGQLFCDDSSRQILNMLLAECNQAGVTLRAGCEVLSISYDEQYHLTTSEGEFCSPSLVVATGGLSIPTMGSSGFGYAIARQFGLNVLPQRAGLVPFTFSDRMKVLTERLAGISLPVSMSTADRSFTEQLLFTHRGLSGPVALQLSNYWQAGEPIRLDLLPDLTADHWLLELKKAHPRGLLKNLLAKRLAKKLVIEWIRLEWPEWEERPMAEIPDRVLGQIGEQLNGWKLKPAGTEGYRTAEVTLGGVDTDELSSKTMACRHQPGLFFIGEVVDVTGHLGGFNFQWAWSSGYTAGQFA</sequence>
<dbReference type="PANTHER" id="PTHR42887">
    <property type="entry name" value="OS12G0638800 PROTEIN"/>
    <property type="match status" value="1"/>
</dbReference>
<dbReference type="NCBIfam" id="TIGR00275">
    <property type="entry name" value="aminoacetone oxidase family FAD-binding enzyme"/>
    <property type="match status" value="1"/>
</dbReference>
<dbReference type="InterPro" id="IPR055178">
    <property type="entry name" value="RsdA/BaiN/AoA(So)-like_dom"/>
</dbReference>
<name>A0A0F7K5T9_9GAMM</name>
<evidence type="ECO:0000256" key="1">
    <source>
        <dbReference type="ARBA" id="ARBA00001974"/>
    </source>
</evidence>
<dbReference type="InterPro" id="IPR057661">
    <property type="entry name" value="RsdA/BaiN/AoA(So)_Rossmann"/>
</dbReference>
<dbReference type="Gene3D" id="2.40.30.10">
    <property type="entry name" value="Translation factors"/>
    <property type="match status" value="1"/>
</dbReference>
<evidence type="ECO:0000313" key="6">
    <source>
        <dbReference type="EMBL" id="AKH22313.1"/>
    </source>
</evidence>
<evidence type="ECO:0000259" key="4">
    <source>
        <dbReference type="Pfam" id="PF03486"/>
    </source>
</evidence>
<dbReference type="InterPro" id="IPR036188">
    <property type="entry name" value="FAD/NAD-bd_sf"/>
</dbReference>
<dbReference type="SUPFAM" id="SSF160996">
    <property type="entry name" value="HI0933 insert domain-like"/>
    <property type="match status" value="1"/>
</dbReference>
<organism evidence="6 7">
    <name type="scientific">Sedimenticola thiotaurini</name>
    <dbReference type="NCBI Taxonomy" id="1543721"/>
    <lineage>
        <taxon>Bacteria</taxon>
        <taxon>Pseudomonadati</taxon>
        <taxon>Pseudomonadota</taxon>
        <taxon>Gammaproteobacteria</taxon>
        <taxon>Chromatiales</taxon>
        <taxon>Sedimenticolaceae</taxon>
        <taxon>Sedimenticola</taxon>
    </lineage>
</organism>
<dbReference type="KEGG" id="seds:AAY24_15505"/>
<feature type="domain" description="RsdA/BaiN/AoA(So)-like insert" evidence="5">
    <location>
        <begin position="171"/>
        <end position="323"/>
    </location>
</feature>
<dbReference type="Pfam" id="PF22780">
    <property type="entry name" value="HI0933_like_1st"/>
    <property type="match status" value="1"/>
</dbReference>
<dbReference type="Gene3D" id="3.50.50.60">
    <property type="entry name" value="FAD/NAD(P)-binding domain"/>
    <property type="match status" value="1"/>
</dbReference>
<dbReference type="InterPro" id="IPR023166">
    <property type="entry name" value="BaiN-like_dom_sf"/>
</dbReference>
<dbReference type="AlphaFoldDB" id="A0A0F7K5T9"/>
<dbReference type="Pfam" id="PF03486">
    <property type="entry name" value="HI0933_like"/>
    <property type="match status" value="1"/>
</dbReference>
<dbReference type="PATRIC" id="fig|1543721.4.peg.3194"/>
<keyword evidence="3" id="KW-0274">FAD</keyword>
<evidence type="ECO:0000313" key="7">
    <source>
        <dbReference type="Proteomes" id="UP000034410"/>
    </source>
</evidence>
<dbReference type="EMBL" id="CP011412">
    <property type="protein sequence ID" value="AKH22313.1"/>
    <property type="molecule type" value="Genomic_DNA"/>
</dbReference>
<dbReference type="SUPFAM" id="SSF51905">
    <property type="entry name" value="FAD/NAD(P)-binding domain"/>
    <property type="match status" value="1"/>
</dbReference>
<accession>A0A0F7K5T9</accession>